<keyword evidence="4" id="KW-0378">Hydrolase</keyword>
<evidence type="ECO:0000256" key="4">
    <source>
        <dbReference type="ARBA" id="ARBA00022801"/>
    </source>
</evidence>
<comment type="similarity">
    <text evidence="1">Belongs to the peptidase S28 family.</text>
</comment>
<accession>A0A0L8GCC3</accession>
<reference evidence="7" key="1">
    <citation type="submission" date="2015-07" db="EMBL/GenBank/DDBJ databases">
        <title>MeaNS - Measles Nucleotide Surveillance Program.</title>
        <authorList>
            <person name="Tran T."/>
            <person name="Druce J."/>
        </authorList>
    </citation>
    <scope>NUCLEOTIDE SEQUENCE</scope>
    <source>
        <strain evidence="7">UCB-OBI-ISO-001</strain>
        <tissue evidence="7">Gonad</tissue>
    </source>
</reference>
<evidence type="ECO:0000256" key="5">
    <source>
        <dbReference type="ARBA" id="ARBA00023180"/>
    </source>
</evidence>
<dbReference type="InterPro" id="IPR008758">
    <property type="entry name" value="Peptidase_S28"/>
</dbReference>
<organism evidence="7">
    <name type="scientific">Octopus bimaculoides</name>
    <name type="common">California two-spotted octopus</name>
    <dbReference type="NCBI Taxonomy" id="37653"/>
    <lineage>
        <taxon>Eukaryota</taxon>
        <taxon>Metazoa</taxon>
        <taxon>Spiralia</taxon>
        <taxon>Lophotrochozoa</taxon>
        <taxon>Mollusca</taxon>
        <taxon>Cephalopoda</taxon>
        <taxon>Coleoidea</taxon>
        <taxon>Octopodiformes</taxon>
        <taxon>Octopoda</taxon>
        <taxon>Incirrata</taxon>
        <taxon>Octopodidae</taxon>
        <taxon>Octopus</taxon>
    </lineage>
</organism>
<dbReference type="GO" id="GO:0070008">
    <property type="term" value="F:serine-type exopeptidase activity"/>
    <property type="evidence" value="ECO:0007669"/>
    <property type="project" value="InterPro"/>
</dbReference>
<dbReference type="PANTHER" id="PTHR11010">
    <property type="entry name" value="PROTEASE S28 PRO-X CARBOXYPEPTIDASE-RELATED"/>
    <property type="match status" value="1"/>
</dbReference>
<evidence type="ECO:0000313" key="7">
    <source>
        <dbReference type="EMBL" id="KOF74593.1"/>
    </source>
</evidence>
<dbReference type="AlphaFoldDB" id="A0A0L8GCC3"/>
<dbReference type="EMBL" id="KQ422595">
    <property type="protein sequence ID" value="KOF74593.1"/>
    <property type="molecule type" value="Genomic_DNA"/>
</dbReference>
<keyword evidence="5" id="KW-0325">Glycoprotein</keyword>
<evidence type="ECO:0000256" key="3">
    <source>
        <dbReference type="ARBA" id="ARBA00022729"/>
    </source>
</evidence>
<protein>
    <submittedName>
        <fullName evidence="7">Uncharacterized protein</fullName>
    </submittedName>
</protein>
<dbReference type="OrthoDB" id="2130629at2759"/>
<dbReference type="InterPro" id="IPR042269">
    <property type="entry name" value="Ser_carbopepase_S28_SKS"/>
</dbReference>
<dbReference type="GO" id="GO:0008239">
    <property type="term" value="F:dipeptidyl-peptidase activity"/>
    <property type="evidence" value="ECO:0007669"/>
    <property type="project" value="TreeGrafter"/>
</dbReference>
<feature type="chain" id="PRO_5005583016" evidence="6">
    <location>
        <begin position="27"/>
        <end position="486"/>
    </location>
</feature>
<keyword evidence="2" id="KW-0645">Protease</keyword>
<dbReference type="KEGG" id="obi:106877801"/>
<dbReference type="GO" id="GO:0006508">
    <property type="term" value="P:proteolysis"/>
    <property type="evidence" value="ECO:0007669"/>
    <property type="project" value="UniProtKB-KW"/>
</dbReference>
<dbReference type="Gene3D" id="3.40.50.1820">
    <property type="entry name" value="alpha/beta hydrolase"/>
    <property type="match status" value="1"/>
</dbReference>
<dbReference type="PANTHER" id="PTHR11010:SF107">
    <property type="entry name" value="DIPEPTIDYL PEPTIDASE 2"/>
    <property type="match status" value="1"/>
</dbReference>
<name>A0A0L8GCC3_OCTBM</name>
<sequence>MAFSWRITGLIWGSLLLIVNGPIGSGADGNNGHDIRQSVPFTEKYMEQYVDHFNLIKTGNKTFFQRYLVQDKWWDRKNNGPIFFYTGNEGPIDQFWEVTGLMFNLAPKFGALVVFGEHRYYGKSLPFGPDKSFKQPYIGFLTVRQALADFAHLINTLKIMLGAQKSPVISFGGSYGGMLTAYLRMKYPHVCDGGIAASAPIYLFDPKFDHSFFFTDVSKDFSSCEPQVRQAFIKMNQLMDQGETGKKTLEEYFKLCKPISDLETYTRLLGAIRNAFTNMAMFDYPYATPMLPIGNPVNKSCQMMQESSDVLKGLVDVTLMFYNASSKPSQCFDVDKAFIPCADPTGCGVGPAALAWDFQLCGDLAPPTGTNNVTDMFPVLPFNDKIRKYYCQKVWNTVPTYDWEYWGQDLTTTSNIVFSNGDLDPWHRGGVLKSVSPSVVAFMVKGGAHHFDLRGPHPNDSASVIEVRAKEEEMIKKWVTAKNMLN</sequence>
<dbReference type="Gene3D" id="1.20.120.980">
    <property type="entry name" value="Serine carboxypeptidase S28, SKS domain"/>
    <property type="match status" value="1"/>
</dbReference>
<dbReference type="Pfam" id="PF05577">
    <property type="entry name" value="Peptidase_S28"/>
    <property type="match status" value="1"/>
</dbReference>
<gene>
    <name evidence="7" type="ORF">OCBIM_22035882mg</name>
</gene>
<dbReference type="SUPFAM" id="SSF53474">
    <property type="entry name" value="alpha/beta-Hydrolases"/>
    <property type="match status" value="1"/>
</dbReference>
<dbReference type="GO" id="GO:0031982">
    <property type="term" value="C:vesicle"/>
    <property type="evidence" value="ECO:0007669"/>
    <property type="project" value="TreeGrafter"/>
</dbReference>
<evidence type="ECO:0000256" key="2">
    <source>
        <dbReference type="ARBA" id="ARBA00022670"/>
    </source>
</evidence>
<keyword evidence="3 6" id="KW-0732">Signal</keyword>
<dbReference type="InterPro" id="IPR029058">
    <property type="entry name" value="AB_hydrolase_fold"/>
</dbReference>
<evidence type="ECO:0000256" key="6">
    <source>
        <dbReference type="SAM" id="SignalP"/>
    </source>
</evidence>
<feature type="signal peptide" evidence="6">
    <location>
        <begin position="1"/>
        <end position="26"/>
    </location>
</feature>
<dbReference type="OMA" id="ELYMPMS"/>
<evidence type="ECO:0000256" key="1">
    <source>
        <dbReference type="ARBA" id="ARBA00011079"/>
    </source>
</evidence>
<proteinExistence type="inferred from homology"/>